<reference evidence="3" key="1">
    <citation type="journal article" date="2013" name="Stand. Genomic Sci.">
        <title>Complete genome sequence of Desulfocapsa sulfexigens, a marine deltaproteobacterium specialized in disproportionating inorganic sulfur compounds.</title>
        <authorList>
            <person name="Finster K.W."/>
            <person name="Kjeldsen K.U."/>
            <person name="Kube M."/>
            <person name="Reinhardt R."/>
            <person name="Mussmann M."/>
            <person name="Amann R."/>
            <person name="Schreiber L."/>
        </authorList>
    </citation>
    <scope>NUCLEOTIDE SEQUENCE [LARGE SCALE GENOMIC DNA]</scope>
    <source>
        <strain evidence="3">DSM 10523 / SB164P1</strain>
    </source>
</reference>
<dbReference type="AlphaFoldDB" id="M1P6V1"/>
<organism evidence="2 3">
    <name type="scientific">Desulfocapsa sulfexigens (strain DSM 10523 / SB164P1)</name>
    <dbReference type="NCBI Taxonomy" id="1167006"/>
    <lineage>
        <taxon>Bacteria</taxon>
        <taxon>Pseudomonadati</taxon>
        <taxon>Thermodesulfobacteriota</taxon>
        <taxon>Desulfobulbia</taxon>
        <taxon>Desulfobulbales</taxon>
        <taxon>Desulfocapsaceae</taxon>
        <taxon>Desulfocapsa</taxon>
    </lineage>
</organism>
<keyword evidence="1" id="KW-1133">Transmembrane helix</keyword>
<keyword evidence="3" id="KW-1185">Reference proteome</keyword>
<evidence type="ECO:0000313" key="2">
    <source>
        <dbReference type="EMBL" id="AGF79193.1"/>
    </source>
</evidence>
<dbReference type="KEGG" id="dsf:UWK_02657"/>
<dbReference type="HOGENOM" id="CLU_2478328_0_0_7"/>
<dbReference type="STRING" id="1167006.UWK_02657"/>
<dbReference type="OrthoDB" id="5432754at2"/>
<protein>
    <submittedName>
        <fullName evidence="2">Uncharacterized protein</fullName>
    </submittedName>
</protein>
<name>M1P6V1_DESSD</name>
<dbReference type="Proteomes" id="UP000011721">
    <property type="component" value="Chromosome"/>
</dbReference>
<evidence type="ECO:0000313" key="3">
    <source>
        <dbReference type="Proteomes" id="UP000011721"/>
    </source>
</evidence>
<dbReference type="EMBL" id="CP003985">
    <property type="protein sequence ID" value="AGF79193.1"/>
    <property type="molecule type" value="Genomic_DNA"/>
</dbReference>
<proteinExistence type="predicted"/>
<accession>M1P6V1</accession>
<keyword evidence="1" id="KW-0812">Transmembrane</keyword>
<dbReference type="RefSeq" id="WP_015404879.1">
    <property type="nucleotide sequence ID" value="NC_020304.1"/>
</dbReference>
<gene>
    <name evidence="2" type="ordered locus">UWK_02657</name>
</gene>
<feature type="transmembrane region" description="Helical" evidence="1">
    <location>
        <begin position="21"/>
        <end position="43"/>
    </location>
</feature>
<keyword evidence="1" id="KW-0472">Membrane</keyword>
<sequence>MAPRKRKKPVKKVKFQVTRSGIAGIAVVCFCIFLWMFLIGVWAGQSLLYPPVNDTKSSPEVSDSGKGKQVFEVIQLEADKKKKIIQK</sequence>
<evidence type="ECO:0000256" key="1">
    <source>
        <dbReference type="SAM" id="Phobius"/>
    </source>
</evidence>